<reference evidence="2 3" key="1">
    <citation type="submission" date="2018-10" db="EMBL/GenBank/DDBJ databases">
        <authorList>
            <person name="Zhang X."/>
        </authorList>
    </citation>
    <scope>NUCLEOTIDE SEQUENCE [LARGE SCALE GENOMIC DNA]</scope>
    <source>
        <strain evidence="2 3">SK-G1</strain>
    </source>
</reference>
<keyword evidence="3" id="KW-1185">Reference proteome</keyword>
<gene>
    <name evidence="2" type="ORF">D2962_14925</name>
</gene>
<dbReference type="PANTHER" id="PTHR15160:SF1">
    <property type="entry name" value="VON HIPPEL-LINDAU DISEASE TUMOR SUPPRESSOR"/>
    <property type="match status" value="1"/>
</dbReference>
<dbReference type="EMBL" id="CP033169">
    <property type="protein sequence ID" value="AYO31718.1"/>
    <property type="molecule type" value="Genomic_DNA"/>
</dbReference>
<proteinExistence type="predicted"/>
<dbReference type="InterPro" id="IPR003729">
    <property type="entry name" value="Bi_nuclease_dom"/>
</dbReference>
<dbReference type="InterPro" id="IPR036104">
    <property type="entry name" value="BFN_sf"/>
</dbReference>
<dbReference type="KEGG" id="bacg:D2962_14925"/>
<name>A0A3G2R9L8_9FIRM</name>
<protein>
    <submittedName>
        <fullName evidence="2">Bifunctional nuclease family protein</fullName>
    </submittedName>
</protein>
<dbReference type="AlphaFoldDB" id="A0A3G2R9L8"/>
<dbReference type="PROSITE" id="PS51658">
    <property type="entry name" value="BFN"/>
    <property type="match status" value="1"/>
</dbReference>
<feature type="domain" description="BFN" evidence="1">
    <location>
        <begin position="1"/>
        <end position="131"/>
    </location>
</feature>
<evidence type="ECO:0000313" key="2">
    <source>
        <dbReference type="EMBL" id="AYO31718.1"/>
    </source>
</evidence>
<dbReference type="GO" id="GO:0004518">
    <property type="term" value="F:nuclease activity"/>
    <property type="evidence" value="ECO:0007669"/>
    <property type="project" value="InterPro"/>
</dbReference>
<dbReference type="Gene3D" id="3.10.690.10">
    <property type="entry name" value="Bifunctional nuclease domain"/>
    <property type="match status" value="1"/>
</dbReference>
<evidence type="ECO:0000313" key="3">
    <source>
        <dbReference type="Proteomes" id="UP000280960"/>
    </source>
</evidence>
<organism evidence="2 3">
    <name type="scientific">Biomaibacter acetigenes</name>
    <dbReference type="NCBI Taxonomy" id="2316383"/>
    <lineage>
        <taxon>Bacteria</taxon>
        <taxon>Bacillati</taxon>
        <taxon>Bacillota</taxon>
        <taxon>Clostridia</taxon>
        <taxon>Thermosediminibacterales</taxon>
        <taxon>Tepidanaerobacteraceae</taxon>
        <taxon>Biomaibacter</taxon>
    </lineage>
</organism>
<accession>A0A3G2R9L8</accession>
<dbReference type="PANTHER" id="PTHR15160">
    <property type="entry name" value="VON HIPPEL-LINDAU PROTEIN"/>
    <property type="match status" value="1"/>
</dbReference>
<evidence type="ECO:0000259" key="1">
    <source>
        <dbReference type="PROSITE" id="PS51658"/>
    </source>
</evidence>
<dbReference type="RefSeq" id="WP_120767477.1">
    <property type="nucleotide sequence ID" value="NZ_CP033169.1"/>
</dbReference>
<sequence>MIELRVKAVTVDAAGNFSVLLVDDEEKKVLPIVIGALEAHNIAMPIQGITPPRPLTPDLLKSAIEHLGGTPEKVVITDLRDNTYFAEIHLRQNGRIITLDSRPSDAIALAVRCNIPIFINTGLVEFTYDMSDIKFEEGNG</sequence>
<dbReference type="Pfam" id="PF02577">
    <property type="entry name" value="BFN_dom"/>
    <property type="match status" value="1"/>
</dbReference>
<dbReference type="Proteomes" id="UP000280960">
    <property type="component" value="Chromosome"/>
</dbReference>
<dbReference type="SUPFAM" id="SSF103256">
    <property type="entry name" value="Hypothetical protein TM0160"/>
    <property type="match status" value="1"/>
</dbReference>